<evidence type="ECO:0000313" key="5">
    <source>
        <dbReference type="Proteomes" id="UP001208692"/>
    </source>
</evidence>
<reference evidence="2 5" key="1">
    <citation type="submission" date="2021-11" db="EMBL/GenBank/DDBJ databases">
        <title>Draft genome sequence of Capnocytophaga sp. strain KC07075 isolated from cat oral cavity.</title>
        <authorList>
            <person name="Suzuki M."/>
            <person name="Imaoka K."/>
            <person name="Kimura M."/>
            <person name="Morikawa S."/>
            <person name="Maeda K."/>
        </authorList>
    </citation>
    <scope>NUCLEOTIDE SEQUENCE</scope>
    <source>
        <strain evidence="2">KC07075</strain>
        <strain evidence="3 5">KC07079</strain>
    </source>
</reference>
<dbReference type="Proteomes" id="UP001207736">
    <property type="component" value="Unassembled WGS sequence"/>
</dbReference>
<evidence type="ECO:0000313" key="4">
    <source>
        <dbReference type="Proteomes" id="UP001207736"/>
    </source>
</evidence>
<feature type="transmembrane region" description="Helical" evidence="1">
    <location>
        <begin position="106"/>
        <end position="124"/>
    </location>
</feature>
<proteinExistence type="predicted"/>
<evidence type="ECO:0000313" key="2">
    <source>
        <dbReference type="EMBL" id="GJM51400.1"/>
    </source>
</evidence>
<dbReference type="RefSeq" id="WP_264846290.1">
    <property type="nucleotide sequence ID" value="NZ_BPMA01000019.1"/>
</dbReference>
<organism evidence="2 4">
    <name type="scientific">Capnocytophaga catalasegens</name>
    <dbReference type="NCBI Taxonomy" id="1004260"/>
    <lineage>
        <taxon>Bacteria</taxon>
        <taxon>Pseudomonadati</taxon>
        <taxon>Bacteroidota</taxon>
        <taxon>Flavobacteriia</taxon>
        <taxon>Flavobacteriales</taxon>
        <taxon>Flavobacteriaceae</taxon>
        <taxon>Capnocytophaga</taxon>
    </lineage>
</organism>
<keyword evidence="1" id="KW-0472">Membrane</keyword>
<gene>
    <name evidence="2" type="ORF">RCZ15_23730</name>
    <name evidence="3" type="ORF">RCZ16_25240</name>
</gene>
<keyword evidence="1" id="KW-0812">Transmembrane</keyword>
<comment type="caution">
    <text evidence="2">The sequence shown here is derived from an EMBL/GenBank/DDBJ whole genome shotgun (WGS) entry which is preliminary data.</text>
</comment>
<sequence>MRKQVIKFFSLDYIVFMFGRQIRWTRSANIIFPLMVLSGALTIAQSPLRFVSLGLLAIALFLGFGYFLLLPLRQADYDYFDEVQKYIWDFHHHKAIGTIQKYSSNWTLWVNPITILLFLCFYFLNI</sequence>
<keyword evidence="5" id="KW-1185">Reference proteome</keyword>
<dbReference type="EMBL" id="BQKB01000071">
    <property type="protein sequence ID" value="GJM54208.1"/>
    <property type="molecule type" value="Genomic_DNA"/>
</dbReference>
<keyword evidence="1" id="KW-1133">Transmembrane helix</keyword>
<evidence type="ECO:0000256" key="1">
    <source>
        <dbReference type="SAM" id="Phobius"/>
    </source>
</evidence>
<accession>A0AAV5B0E9</accession>
<dbReference type="Proteomes" id="UP001208692">
    <property type="component" value="Unassembled WGS sequence"/>
</dbReference>
<dbReference type="EMBL" id="BQKA01000053">
    <property type="protein sequence ID" value="GJM51400.1"/>
    <property type="molecule type" value="Genomic_DNA"/>
</dbReference>
<evidence type="ECO:0000313" key="3">
    <source>
        <dbReference type="EMBL" id="GJM54208.1"/>
    </source>
</evidence>
<feature type="transmembrane region" description="Helical" evidence="1">
    <location>
        <begin position="27"/>
        <end position="44"/>
    </location>
</feature>
<protein>
    <submittedName>
        <fullName evidence="2">Uncharacterized protein</fullName>
    </submittedName>
</protein>
<feature type="transmembrane region" description="Helical" evidence="1">
    <location>
        <begin position="50"/>
        <end position="70"/>
    </location>
</feature>
<name>A0AAV5B0E9_9FLAO</name>
<dbReference type="AlphaFoldDB" id="A0AAV5B0E9"/>